<evidence type="ECO:0000313" key="3">
    <source>
        <dbReference type="Proteomes" id="UP000199679"/>
    </source>
</evidence>
<feature type="transmembrane region" description="Helical" evidence="1">
    <location>
        <begin position="46"/>
        <end position="66"/>
    </location>
</feature>
<dbReference type="Proteomes" id="UP000199679">
    <property type="component" value="Chromosome I"/>
</dbReference>
<protein>
    <recommendedName>
        <fullName evidence="4">DoxX protein</fullName>
    </recommendedName>
</protein>
<evidence type="ECO:0000313" key="2">
    <source>
        <dbReference type="EMBL" id="SDS56845.1"/>
    </source>
</evidence>
<feature type="transmembrane region" description="Helical" evidence="1">
    <location>
        <begin position="73"/>
        <end position="94"/>
    </location>
</feature>
<feature type="transmembrane region" description="Helical" evidence="1">
    <location>
        <begin position="100"/>
        <end position="121"/>
    </location>
</feature>
<evidence type="ECO:0008006" key="4">
    <source>
        <dbReference type="Google" id="ProtNLM"/>
    </source>
</evidence>
<keyword evidence="1" id="KW-1133">Transmembrane helix</keyword>
<dbReference type="STRING" id="652787.SAMN05216490_1394"/>
<feature type="transmembrane region" description="Helical" evidence="1">
    <location>
        <begin position="141"/>
        <end position="160"/>
    </location>
</feature>
<sequence>MKINTLLLKITPIIFGISIFILGFQHVYYRALNPALFPVPGKFPGLIFLVDISGILLMLCGIAAVIKKWRAPAFLLIGLVFMLSFLLVHLPILLGNIKNAMEWTGAFETFAILSGAFLFAVNSENSTSGTTYKMYNIMERISKLMFAISLVVFGIQHFQYGDFVATLIPGWIPFHLFWAYFVGGGFIASAISLIINVKQKLAMALLGIMFILWVILLHIPRVYNHATDRDELSSLLICLLMACISFLIMATHKDHFHVSSYTH</sequence>
<feature type="transmembrane region" description="Helical" evidence="1">
    <location>
        <begin position="172"/>
        <end position="194"/>
    </location>
</feature>
<keyword evidence="1" id="KW-0472">Membrane</keyword>
<name>A0A1H1T9B3_MUCMA</name>
<feature type="transmembrane region" description="Helical" evidence="1">
    <location>
        <begin position="7"/>
        <end position="26"/>
    </location>
</feature>
<dbReference type="EMBL" id="LT629740">
    <property type="protein sequence ID" value="SDS56845.1"/>
    <property type="molecule type" value="Genomic_DNA"/>
</dbReference>
<organism evidence="2 3">
    <name type="scientific">Mucilaginibacter mallensis</name>
    <dbReference type="NCBI Taxonomy" id="652787"/>
    <lineage>
        <taxon>Bacteria</taxon>
        <taxon>Pseudomonadati</taxon>
        <taxon>Bacteroidota</taxon>
        <taxon>Sphingobacteriia</taxon>
        <taxon>Sphingobacteriales</taxon>
        <taxon>Sphingobacteriaceae</taxon>
        <taxon>Mucilaginibacter</taxon>
    </lineage>
</organism>
<dbReference type="RefSeq" id="WP_091370638.1">
    <property type="nucleotide sequence ID" value="NZ_LT629740.1"/>
</dbReference>
<dbReference type="AlphaFoldDB" id="A0A1H1T9B3"/>
<evidence type="ECO:0000256" key="1">
    <source>
        <dbReference type="SAM" id="Phobius"/>
    </source>
</evidence>
<gene>
    <name evidence="2" type="ORF">SAMN05216490_1394</name>
</gene>
<proteinExistence type="predicted"/>
<accession>A0A1H1T9B3</accession>
<reference evidence="2 3" key="1">
    <citation type="submission" date="2016-10" db="EMBL/GenBank/DDBJ databases">
        <authorList>
            <person name="de Groot N.N."/>
        </authorList>
    </citation>
    <scope>NUCLEOTIDE SEQUENCE [LARGE SCALE GENOMIC DNA]</scope>
    <source>
        <strain evidence="2 3">MP1X4</strain>
    </source>
</reference>
<feature type="transmembrane region" description="Helical" evidence="1">
    <location>
        <begin position="201"/>
        <end position="220"/>
    </location>
</feature>
<keyword evidence="3" id="KW-1185">Reference proteome</keyword>
<dbReference type="OrthoDB" id="1122300at2"/>
<feature type="transmembrane region" description="Helical" evidence="1">
    <location>
        <begin position="232"/>
        <end position="250"/>
    </location>
</feature>
<keyword evidence="1" id="KW-0812">Transmembrane</keyword>